<organism evidence="5 6">
    <name type="scientific">Vibrio metschnikovii</name>
    <dbReference type="NCBI Taxonomy" id="28172"/>
    <lineage>
        <taxon>Bacteria</taxon>
        <taxon>Pseudomonadati</taxon>
        <taxon>Pseudomonadota</taxon>
        <taxon>Gammaproteobacteria</taxon>
        <taxon>Vibrionales</taxon>
        <taxon>Vibrionaceae</taxon>
        <taxon>Vibrio</taxon>
    </lineage>
</organism>
<dbReference type="SUPFAM" id="SSF52540">
    <property type="entry name" value="P-loop containing nucleoside triphosphate hydrolases"/>
    <property type="match status" value="1"/>
</dbReference>
<dbReference type="InterPro" id="IPR017871">
    <property type="entry name" value="ABC_transporter-like_CS"/>
</dbReference>
<protein>
    <submittedName>
        <fullName evidence="5">Metal ABC transporter ATP-binding protein</fullName>
    </submittedName>
</protein>
<dbReference type="Gene3D" id="3.40.50.300">
    <property type="entry name" value="P-loop containing nucleotide triphosphate hydrolases"/>
    <property type="match status" value="1"/>
</dbReference>
<evidence type="ECO:0000259" key="4">
    <source>
        <dbReference type="PROSITE" id="PS50893"/>
    </source>
</evidence>
<evidence type="ECO:0000313" key="6">
    <source>
        <dbReference type="Proteomes" id="UP000615796"/>
    </source>
</evidence>
<dbReference type="PROSITE" id="PS50893">
    <property type="entry name" value="ABC_TRANSPORTER_2"/>
    <property type="match status" value="1"/>
</dbReference>
<evidence type="ECO:0000313" key="5">
    <source>
        <dbReference type="EMBL" id="MBC5851611.1"/>
    </source>
</evidence>
<dbReference type="GO" id="GO:0005524">
    <property type="term" value="F:ATP binding"/>
    <property type="evidence" value="ECO:0007669"/>
    <property type="project" value="UniProtKB-KW"/>
</dbReference>
<dbReference type="EMBL" id="JACRUP010000007">
    <property type="protein sequence ID" value="MBC5851611.1"/>
    <property type="molecule type" value="Genomic_DNA"/>
</dbReference>
<evidence type="ECO:0000256" key="1">
    <source>
        <dbReference type="ARBA" id="ARBA00022448"/>
    </source>
</evidence>
<dbReference type="PROSITE" id="PS00211">
    <property type="entry name" value="ABC_TRANSPORTER_1"/>
    <property type="match status" value="1"/>
</dbReference>
<dbReference type="InterPro" id="IPR003593">
    <property type="entry name" value="AAA+_ATPase"/>
</dbReference>
<proteinExistence type="predicted"/>
<keyword evidence="2" id="KW-0547">Nucleotide-binding</keyword>
<name>A0A9X0RA49_VIBME</name>
<dbReference type="Pfam" id="PF00005">
    <property type="entry name" value="ABC_tran"/>
    <property type="match status" value="1"/>
</dbReference>
<dbReference type="RefSeq" id="WP_187026378.1">
    <property type="nucleotide sequence ID" value="NZ_CAWQLT010000056.1"/>
</dbReference>
<dbReference type="Proteomes" id="UP000615796">
    <property type="component" value="Unassembled WGS sequence"/>
</dbReference>
<dbReference type="InterPro" id="IPR050153">
    <property type="entry name" value="Metal_Ion_Import_ABC"/>
</dbReference>
<keyword evidence="6" id="KW-1185">Reference proteome</keyword>
<dbReference type="AlphaFoldDB" id="A0A9X0RA49"/>
<accession>A0A9X0RA49</accession>
<gene>
    <name evidence="5" type="ORF">H8Q88_11930</name>
</gene>
<dbReference type="InterPro" id="IPR003439">
    <property type="entry name" value="ABC_transporter-like_ATP-bd"/>
</dbReference>
<dbReference type="SMART" id="SM00382">
    <property type="entry name" value="AAA"/>
    <property type="match status" value="1"/>
</dbReference>
<keyword evidence="1" id="KW-0813">Transport</keyword>
<comment type="caution">
    <text evidence="5">The sequence shown here is derived from an EMBL/GenBank/DDBJ whole genome shotgun (WGS) entry which is preliminary data.</text>
</comment>
<evidence type="ECO:0000256" key="2">
    <source>
        <dbReference type="ARBA" id="ARBA00022741"/>
    </source>
</evidence>
<reference evidence="5" key="1">
    <citation type="submission" date="2020-08" db="EMBL/GenBank/DDBJ databases">
        <title>Genome Sequencing and Pan-Genome Analysis of Migratory bird Vibrio Strains, Inner Mongolia.</title>
        <authorList>
            <person name="Zheng L."/>
        </authorList>
    </citation>
    <scope>NUCLEOTIDE SEQUENCE</scope>
    <source>
        <strain evidence="5">M13F</strain>
    </source>
</reference>
<dbReference type="PANTHER" id="PTHR42734">
    <property type="entry name" value="METAL TRANSPORT SYSTEM ATP-BINDING PROTEIN TM_0124-RELATED"/>
    <property type="match status" value="1"/>
</dbReference>
<sequence>MQGPAIHLSQLSLGYANQQVLMPFDHAFAAGQCHIIMGPNGGGKTSLLRSIMGLTPFQGSIALEWPTGAKQQMGYVPQKALFESSLPISVMDFMLLNVSRLPLFLQALSPYKRTNREQVLNSLQRVGMASRAHLRLGQLSGGELQRVMFAQALLDNPELLILDEPTTGMDEQGVQYLEQLMADLVAEGVTVLAVHHDIGAVRRILQTTPGQVHVINRQLVASGPVAQVLHPDNIERLFEHYSQHGHLASKQERAA</sequence>
<dbReference type="GO" id="GO:0016887">
    <property type="term" value="F:ATP hydrolysis activity"/>
    <property type="evidence" value="ECO:0007669"/>
    <property type="project" value="InterPro"/>
</dbReference>
<dbReference type="PANTHER" id="PTHR42734:SF7">
    <property type="entry name" value="ATP-BINDING COMPONENT OF ABC TRANSPORTER-RELATED"/>
    <property type="match status" value="1"/>
</dbReference>
<evidence type="ECO:0000256" key="3">
    <source>
        <dbReference type="ARBA" id="ARBA00022840"/>
    </source>
</evidence>
<dbReference type="InterPro" id="IPR027417">
    <property type="entry name" value="P-loop_NTPase"/>
</dbReference>
<keyword evidence="3 5" id="KW-0067">ATP-binding</keyword>
<feature type="domain" description="ABC transporter" evidence="4">
    <location>
        <begin position="6"/>
        <end position="241"/>
    </location>
</feature>